<evidence type="ECO:0000259" key="3">
    <source>
        <dbReference type="Pfam" id="PF02812"/>
    </source>
</evidence>
<dbReference type="GO" id="GO:0004352">
    <property type="term" value="F:glutamate dehydrogenase (NAD+) activity"/>
    <property type="evidence" value="ECO:0007669"/>
    <property type="project" value="TreeGrafter"/>
</dbReference>
<name>A0A0T5Z6F9_9GAMM</name>
<protein>
    <submittedName>
        <fullName evidence="4">Glu/Leu/Phe/Val dehydrogenase</fullName>
    </submittedName>
</protein>
<dbReference type="InterPro" id="IPR006097">
    <property type="entry name" value="Glu/Leu/Phe/Val/Trp_DH_dimer"/>
</dbReference>
<dbReference type="RefSeq" id="WP_324617014.1">
    <property type="nucleotide sequence ID" value="NZ_KQ556996.1"/>
</dbReference>
<dbReference type="Proteomes" id="UP000051276">
    <property type="component" value="Unassembled WGS sequence"/>
</dbReference>
<dbReference type="GO" id="GO:0006538">
    <property type="term" value="P:L-glutamate catabolic process"/>
    <property type="evidence" value="ECO:0007669"/>
    <property type="project" value="TreeGrafter"/>
</dbReference>
<accession>A0A0T5Z6F9</accession>
<dbReference type="InterPro" id="IPR046346">
    <property type="entry name" value="Aminoacid_DH-like_N_sf"/>
</dbReference>
<comment type="caution">
    <text evidence="4">The sequence shown here is derived from an EMBL/GenBank/DDBJ whole genome shotgun (WGS) entry which is preliminary data.</text>
</comment>
<evidence type="ECO:0000313" key="4">
    <source>
        <dbReference type="EMBL" id="KRT58333.1"/>
    </source>
</evidence>
<dbReference type="Gene3D" id="3.40.50.10860">
    <property type="entry name" value="Leucine Dehydrogenase, chain A, domain 1"/>
    <property type="match status" value="1"/>
</dbReference>
<evidence type="ECO:0000256" key="2">
    <source>
        <dbReference type="ARBA" id="ARBA00023002"/>
    </source>
</evidence>
<gene>
    <name evidence="4" type="ORF">Ga0076813_13314</name>
</gene>
<dbReference type="SUPFAM" id="SSF53223">
    <property type="entry name" value="Aminoacid dehydrogenase-like, N-terminal domain"/>
    <property type="match status" value="1"/>
</dbReference>
<dbReference type="PANTHER" id="PTHR11606:SF13">
    <property type="entry name" value="GLUTAMATE DEHYDROGENASE 1, MITOCHONDRIAL"/>
    <property type="match status" value="1"/>
</dbReference>
<comment type="similarity">
    <text evidence="1">Belongs to the Glu/Leu/Phe/Val dehydrogenases family.</text>
</comment>
<dbReference type="AlphaFoldDB" id="A0A0T5Z6F9"/>
<keyword evidence="2" id="KW-0560">Oxidoreductase</keyword>
<evidence type="ECO:0000313" key="5">
    <source>
        <dbReference type="Proteomes" id="UP000051276"/>
    </source>
</evidence>
<dbReference type="Pfam" id="PF02812">
    <property type="entry name" value="ELFV_dehydrog_N"/>
    <property type="match status" value="1"/>
</dbReference>
<reference evidence="4 5" key="1">
    <citation type="submission" date="2015-11" db="EMBL/GenBank/DDBJ databases">
        <title>The genome of Candidatus Endoriftia persephone in Ridgeia piscesae and population structure of the North Eastern Pacific vestimentiferan symbionts.</title>
        <authorList>
            <person name="Perez M."/>
            <person name="Juniper K.S."/>
        </authorList>
    </citation>
    <scope>NUCLEOTIDE SEQUENCE [LARGE SCALE GENOMIC DNA]</scope>
    <source>
        <strain evidence="4">Ind10</strain>
    </source>
</reference>
<sequence length="96" mass="10501">MVDRALEIMELDPGIARAIKSCTSVLQVTFPVQLRERVEVFTGWRAVHSIHRLPAKGGIRFSESVDQPEIEALAALMTYKCSIVDVPFGGSKGGLC</sequence>
<feature type="domain" description="Glutamate/phenylalanine/leucine/valine/L-tryptophan dehydrogenase dimerisation" evidence="3">
    <location>
        <begin position="24"/>
        <end position="95"/>
    </location>
</feature>
<organism evidence="4 5">
    <name type="scientific">endosymbiont of Ridgeia piscesae</name>
    <dbReference type="NCBI Taxonomy" id="54398"/>
    <lineage>
        <taxon>Bacteria</taxon>
        <taxon>Pseudomonadati</taxon>
        <taxon>Pseudomonadota</taxon>
        <taxon>Gammaproteobacteria</taxon>
        <taxon>sulfur-oxidizing symbionts</taxon>
    </lineage>
</organism>
<dbReference type="PATRIC" id="fig|54398.4.peg.3273"/>
<dbReference type="PANTHER" id="PTHR11606">
    <property type="entry name" value="GLUTAMATE DEHYDROGENASE"/>
    <property type="match status" value="1"/>
</dbReference>
<evidence type="ECO:0000256" key="1">
    <source>
        <dbReference type="ARBA" id="ARBA00006382"/>
    </source>
</evidence>
<dbReference type="EMBL" id="LMXI01000363">
    <property type="protein sequence ID" value="KRT58333.1"/>
    <property type="molecule type" value="Genomic_DNA"/>
</dbReference>
<proteinExistence type="inferred from homology"/>
<feature type="non-terminal residue" evidence="4">
    <location>
        <position position="96"/>
    </location>
</feature>